<dbReference type="InterPro" id="IPR011600">
    <property type="entry name" value="Pept_C14_caspase"/>
</dbReference>
<accession>A0A165SAY2</accession>
<evidence type="ECO:0000256" key="3">
    <source>
        <dbReference type="ARBA" id="ARBA00022807"/>
    </source>
</evidence>
<keyword evidence="3" id="KW-0788">Thiol protease</keyword>
<feature type="domain" description="Peptidase C14 caspase" evidence="5">
    <location>
        <begin position="9"/>
        <end position="313"/>
    </location>
</feature>
<evidence type="ECO:0000256" key="1">
    <source>
        <dbReference type="ARBA" id="ARBA00009005"/>
    </source>
</evidence>
<reference evidence="6 7" key="1">
    <citation type="journal article" date="2016" name="Mol. Biol. Evol.">
        <title>Comparative Genomics of Early-Diverging Mushroom-Forming Fungi Provides Insights into the Origins of Lignocellulose Decay Capabilities.</title>
        <authorList>
            <person name="Nagy L.G."/>
            <person name="Riley R."/>
            <person name="Tritt A."/>
            <person name="Adam C."/>
            <person name="Daum C."/>
            <person name="Floudas D."/>
            <person name="Sun H."/>
            <person name="Yadav J.S."/>
            <person name="Pangilinan J."/>
            <person name="Larsson K.H."/>
            <person name="Matsuura K."/>
            <person name="Barry K."/>
            <person name="Labutti K."/>
            <person name="Kuo R."/>
            <person name="Ohm R.A."/>
            <person name="Bhattacharya S.S."/>
            <person name="Shirouzu T."/>
            <person name="Yoshinaga Y."/>
            <person name="Martin F.M."/>
            <person name="Grigoriev I.V."/>
            <person name="Hibbett D.S."/>
        </authorList>
    </citation>
    <scope>NUCLEOTIDE SEQUENCE [LARGE SCALE GENOMIC DNA]</scope>
    <source>
        <strain evidence="6 7">HHB14362 ss-1</strain>
    </source>
</reference>
<dbReference type="GO" id="GO:0006915">
    <property type="term" value="P:apoptotic process"/>
    <property type="evidence" value="ECO:0007669"/>
    <property type="project" value="UniProtKB-KW"/>
</dbReference>
<dbReference type="Pfam" id="PF00656">
    <property type="entry name" value="Peptidase_C14"/>
    <property type="match status" value="1"/>
</dbReference>
<keyword evidence="2" id="KW-0053">Apoptosis</keyword>
<feature type="region of interest" description="Disordered" evidence="4">
    <location>
        <begin position="654"/>
        <end position="678"/>
    </location>
</feature>
<feature type="compositionally biased region" description="Polar residues" evidence="4">
    <location>
        <begin position="109"/>
        <end position="121"/>
    </location>
</feature>
<sequence length="700" mass="78464">MASEPATFFALIVGINDYSDAVFEDGEENLSHAVNDAKRMREFLTKTLDVQEVNIAQIYDKAATRDHILSTFRTHLIENPAIKHGDPVLFYFAGHGAQHIDPQEEESPVSHQNYDGSSPQTDYDEDHILVLEAICPADRCPDSVPDIQDRELGVLLRRLAESKGDNVTVIMDCCHSGSGTRGASSIWSGQRARCLRPLRHTRPVPTALTAESSRYRHADMKYRSLHTHVLLAACRPDEQAWETRHGGWFTSKLLQLLSSHSLPTMTYASLMAKVEKMKVKRTSEEPGDEKDENGEPVMVHTSWWCTQTPQCEGRLKDRLLFDGKCLGADRRLVRLRDKNGRVKVKAGDIHGVTPGTQFLIQKGNLFSSAPDILSKAVATEVEAVASYVELSSPLKGGTAVKDCFARIIHRLEPPYGLAFTSPTCSTRQDIVQAGLQALTEEDSEELDVPLVHSSSEEERLLVTIHEDKMELVRNWPLLIDNYHGSVPMTILSLNSNPGERGVYDLQRICALARFDFYLHHENPAHPYRGRVSAKLYKVRPGRPDRSRNLAEGGVAHLQNDNSTEYALHLENTGGPLYLAVYYFDPSNHAIQEIYKAPAHNPSMGPLKKSLMIGEGPLESPISFFLGEGEDEDTGFVKIFLSERYAEMKMIEQDDDFTPMPSGESKEQNRHTDAEDYRKPGNWDSITLCIKVHRDLESARP</sequence>
<keyword evidence="3" id="KW-0378">Hydrolase</keyword>
<proteinExistence type="inferred from homology"/>
<name>A0A165SAY2_9AGAM</name>
<organism evidence="6 7">
    <name type="scientific">Neolentinus lepideus HHB14362 ss-1</name>
    <dbReference type="NCBI Taxonomy" id="1314782"/>
    <lineage>
        <taxon>Eukaryota</taxon>
        <taxon>Fungi</taxon>
        <taxon>Dikarya</taxon>
        <taxon>Basidiomycota</taxon>
        <taxon>Agaricomycotina</taxon>
        <taxon>Agaricomycetes</taxon>
        <taxon>Gloeophyllales</taxon>
        <taxon>Gloeophyllaceae</taxon>
        <taxon>Neolentinus</taxon>
    </lineage>
</organism>
<dbReference type="InterPro" id="IPR050452">
    <property type="entry name" value="Metacaspase"/>
</dbReference>
<dbReference type="Proteomes" id="UP000076761">
    <property type="component" value="Unassembled WGS sequence"/>
</dbReference>
<dbReference type="SUPFAM" id="SSF52129">
    <property type="entry name" value="Caspase-like"/>
    <property type="match status" value="1"/>
</dbReference>
<dbReference type="PANTHER" id="PTHR48104:SF30">
    <property type="entry name" value="METACASPASE-1"/>
    <property type="match status" value="1"/>
</dbReference>
<dbReference type="EMBL" id="KV425575">
    <property type="protein sequence ID" value="KZT24898.1"/>
    <property type="molecule type" value="Genomic_DNA"/>
</dbReference>
<evidence type="ECO:0000259" key="5">
    <source>
        <dbReference type="Pfam" id="PF00656"/>
    </source>
</evidence>
<evidence type="ECO:0000256" key="2">
    <source>
        <dbReference type="ARBA" id="ARBA00022703"/>
    </source>
</evidence>
<gene>
    <name evidence="6" type="ORF">NEOLEDRAFT_401837</name>
</gene>
<dbReference type="PANTHER" id="PTHR48104">
    <property type="entry name" value="METACASPASE-4"/>
    <property type="match status" value="1"/>
</dbReference>
<comment type="similarity">
    <text evidence="1">Belongs to the peptidase C14B family.</text>
</comment>
<feature type="region of interest" description="Disordered" evidence="4">
    <location>
        <begin position="101"/>
        <end position="122"/>
    </location>
</feature>
<dbReference type="GO" id="GO:0004197">
    <property type="term" value="F:cysteine-type endopeptidase activity"/>
    <property type="evidence" value="ECO:0007669"/>
    <property type="project" value="InterPro"/>
</dbReference>
<dbReference type="OrthoDB" id="3223806at2759"/>
<dbReference type="Gene3D" id="3.40.50.1460">
    <property type="match status" value="1"/>
</dbReference>
<dbReference type="InParanoid" id="A0A165SAY2"/>
<protein>
    <recommendedName>
        <fullName evidence="5">Peptidase C14 caspase domain-containing protein</fullName>
    </recommendedName>
</protein>
<dbReference type="GO" id="GO:0005737">
    <property type="term" value="C:cytoplasm"/>
    <property type="evidence" value="ECO:0007669"/>
    <property type="project" value="TreeGrafter"/>
</dbReference>
<dbReference type="InterPro" id="IPR029030">
    <property type="entry name" value="Caspase-like_dom_sf"/>
</dbReference>
<feature type="compositionally biased region" description="Basic and acidic residues" evidence="4">
    <location>
        <begin position="663"/>
        <end position="678"/>
    </location>
</feature>
<dbReference type="AlphaFoldDB" id="A0A165SAY2"/>
<evidence type="ECO:0000313" key="6">
    <source>
        <dbReference type="EMBL" id="KZT24898.1"/>
    </source>
</evidence>
<evidence type="ECO:0000313" key="7">
    <source>
        <dbReference type="Proteomes" id="UP000076761"/>
    </source>
</evidence>
<keyword evidence="7" id="KW-1185">Reference proteome</keyword>
<keyword evidence="3" id="KW-0645">Protease</keyword>
<dbReference type="GO" id="GO:0006508">
    <property type="term" value="P:proteolysis"/>
    <property type="evidence" value="ECO:0007669"/>
    <property type="project" value="InterPro"/>
</dbReference>
<evidence type="ECO:0000256" key="4">
    <source>
        <dbReference type="SAM" id="MobiDB-lite"/>
    </source>
</evidence>